<sequence length="92" mass="10557">MVSRFREAVFKPAPANANYDWTDQWNRTYDAMGDSSIKNQKLNVLLASFDHHLTKGNNFTVVDMTGYPMEWRIAMAKRADASGRKDVIRIGF</sequence>
<evidence type="ECO:0000313" key="1">
    <source>
        <dbReference type="EMBL" id="CCH19345.1"/>
    </source>
</evidence>
<keyword evidence="2" id="KW-1185">Reference proteome</keyword>
<dbReference type="Proteomes" id="UP000003448">
    <property type="component" value="Unassembled WGS sequence"/>
</dbReference>
<accession>I0L698</accession>
<dbReference type="AlphaFoldDB" id="I0L698"/>
<comment type="caution">
    <text evidence="1">The sequence shown here is derived from an EMBL/GenBank/DDBJ whole genome shotgun (WGS) entry which is preliminary data.</text>
</comment>
<name>I0L698_9ACTN</name>
<gene>
    <name evidence="1" type="ORF">MILUP08_30061</name>
</gene>
<organism evidence="1 2">
    <name type="scientific">Micromonospora lupini str. Lupac 08</name>
    <dbReference type="NCBI Taxonomy" id="1150864"/>
    <lineage>
        <taxon>Bacteria</taxon>
        <taxon>Bacillati</taxon>
        <taxon>Actinomycetota</taxon>
        <taxon>Actinomycetes</taxon>
        <taxon>Micromonosporales</taxon>
        <taxon>Micromonosporaceae</taxon>
        <taxon>Micromonospora</taxon>
    </lineage>
</organism>
<dbReference type="STRING" id="1150864.MILUP08_30061"/>
<evidence type="ECO:0000313" key="2">
    <source>
        <dbReference type="Proteomes" id="UP000003448"/>
    </source>
</evidence>
<reference evidence="2" key="1">
    <citation type="journal article" date="2012" name="J. Bacteriol.">
        <title>Genome Sequence of Micromonospora lupini Lupac 08, Isolated from Root Nodules of Lupinus angustifolius.</title>
        <authorList>
            <person name="Alonso-Vega P."/>
            <person name="Normand P."/>
            <person name="Bacigalupe R."/>
            <person name="Pujic P."/>
            <person name="Lajus A."/>
            <person name="Vallenet D."/>
            <person name="Carro L."/>
            <person name="Coll P."/>
            <person name="Trujillo M.E."/>
        </authorList>
    </citation>
    <scope>NUCLEOTIDE SEQUENCE [LARGE SCALE GENOMIC DNA]</scope>
    <source>
        <strain evidence="2">Lupac 08</strain>
    </source>
</reference>
<proteinExistence type="predicted"/>
<protein>
    <submittedName>
        <fullName evidence="1">Uncharacterized protein</fullName>
    </submittedName>
</protein>
<dbReference type="EMBL" id="CAIE01000034">
    <property type="protein sequence ID" value="CCH19345.1"/>
    <property type="molecule type" value="Genomic_DNA"/>
</dbReference>